<dbReference type="Pfam" id="PF02602">
    <property type="entry name" value="HEM4"/>
    <property type="match status" value="1"/>
</dbReference>
<dbReference type="InterPro" id="IPR003754">
    <property type="entry name" value="4pyrrol_synth_uPrphyn_synth"/>
</dbReference>
<feature type="domain" description="Tetrapyrrole biosynthesis uroporphyrinogen III synthase" evidence="1">
    <location>
        <begin position="3"/>
        <end position="202"/>
    </location>
</feature>
<dbReference type="SUPFAM" id="SSF69618">
    <property type="entry name" value="HemD-like"/>
    <property type="match status" value="1"/>
</dbReference>
<sequence>MLPLSRTEALTIDLSTVSGDAGAVAVTSANALRHASPELIGRLSHLVCHVVGARTAEAARKAGFTRIEEGPGDAAGLARQIAAGFSGKLAYLCGRVRFSGFEERLAASGVRVEALEVYDTVAIDYDEADIHERLGGQPVDAVLLYSVTAAQAMRALMRREALRPLFAKADFFALSQRIAAGLGEESAVMVNSAPQPSEPALLALLSGRRGM</sequence>
<organism evidence="2 3">
    <name type="scientific">Aquamicrobium lusatiense</name>
    <dbReference type="NCBI Taxonomy" id="89772"/>
    <lineage>
        <taxon>Bacteria</taxon>
        <taxon>Pseudomonadati</taxon>
        <taxon>Pseudomonadota</taxon>
        <taxon>Alphaproteobacteria</taxon>
        <taxon>Hyphomicrobiales</taxon>
        <taxon>Phyllobacteriaceae</taxon>
        <taxon>Aquamicrobium</taxon>
    </lineage>
</organism>
<keyword evidence="2" id="KW-0456">Lyase</keyword>
<keyword evidence="3" id="KW-1185">Reference proteome</keyword>
<dbReference type="AlphaFoldDB" id="A0A7W9RZ62"/>
<comment type="caution">
    <text evidence="2">The sequence shown here is derived from an EMBL/GenBank/DDBJ whole genome shotgun (WGS) entry which is preliminary data.</text>
</comment>
<dbReference type="EC" id="4.2.1.75" evidence="2"/>
<name>A0A7W9RZ62_9HYPH</name>
<dbReference type="Proteomes" id="UP000533306">
    <property type="component" value="Unassembled WGS sequence"/>
</dbReference>
<dbReference type="Gene3D" id="3.40.50.10090">
    <property type="match status" value="2"/>
</dbReference>
<proteinExistence type="predicted"/>
<dbReference type="GO" id="GO:0033014">
    <property type="term" value="P:tetrapyrrole biosynthetic process"/>
    <property type="evidence" value="ECO:0007669"/>
    <property type="project" value="InterPro"/>
</dbReference>
<reference evidence="2 3" key="1">
    <citation type="submission" date="2020-08" db="EMBL/GenBank/DDBJ databases">
        <title>Genomic Encyclopedia of Type Strains, Phase IV (KMG-IV): sequencing the most valuable type-strain genomes for metagenomic binning, comparative biology and taxonomic classification.</title>
        <authorList>
            <person name="Goeker M."/>
        </authorList>
    </citation>
    <scope>NUCLEOTIDE SEQUENCE [LARGE SCALE GENOMIC DNA]</scope>
    <source>
        <strain evidence="2 3">DSM 11099</strain>
    </source>
</reference>
<gene>
    <name evidence="2" type="ORF">HNR59_000305</name>
</gene>
<evidence type="ECO:0000313" key="2">
    <source>
        <dbReference type="EMBL" id="MBB6010960.1"/>
    </source>
</evidence>
<dbReference type="InterPro" id="IPR036108">
    <property type="entry name" value="4pyrrol_syn_uPrphyn_synt_sf"/>
</dbReference>
<accession>A0A7W9RZ62</accession>
<evidence type="ECO:0000313" key="3">
    <source>
        <dbReference type="Proteomes" id="UP000533306"/>
    </source>
</evidence>
<evidence type="ECO:0000259" key="1">
    <source>
        <dbReference type="Pfam" id="PF02602"/>
    </source>
</evidence>
<dbReference type="EMBL" id="JACHEU010000001">
    <property type="protein sequence ID" value="MBB6010960.1"/>
    <property type="molecule type" value="Genomic_DNA"/>
</dbReference>
<protein>
    <submittedName>
        <fullName evidence="2">Uroporphyrinogen-III synthase</fullName>
        <ecNumber evidence="2">4.2.1.75</ecNumber>
    </submittedName>
</protein>
<dbReference type="CDD" id="cd06578">
    <property type="entry name" value="HemD"/>
    <property type="match status" value="1"/>
</dbReference>
<dbReference type="GO" id="GO:0004852">
    <property type="term" value="F:uroporphyrinogen-III synthase activity"/>
    <property type="evidence" value="ECO:0007669"/>
    <property type="project" value="UniProtKB-EC"/>
</dbReference>